<proteinExistence type="predicted"/>
<evidence type="ECO:0000313" key="1">
    <source>
        <dbReference type="EMBL" id="GKV40232.1"/>
    </source>
</evidence>
<evidence type="ECO:0000313" key="2">
    <source>
        <dbReference type="Proteomes" id="UP001054252"/>
    </source>
</evidence>
<dbReference type="Proteomes" id="UP001054252">
    <property type="component" value="Unassembled WGS sequence"/>
</dbReference>
<comment type="caution">
    <text evidence="1">The sequence shown here is derived from an EMBL/GenBank/DDBJ whole genome shotgun (WGS) entry which is preliminary data.</text>
</comment>
<sequence>MSNMYFCRTGSSCQWDKTLAVLLTPASGSVLNTSTITDACQWEFVNIGHDL</sequence>
<reference evidence="1 2" key="1">
    <citation type="journal article" date="2021" name="Commun. Biol.">
        <title>The genome of Shorea leprosula (Dipterocarpaceae) highlights the ecological relevance of drought in aseasonal tropical rainforests.</title>
        <authorList>
            <person name="Ng K.K.S."/>
            <person name="Kobayashi M.J."/>
            <person name="Fawcett J.A."/>
            <person name="Hatakeyama M."/>
            <person name="Paape T."/>
            <person name="Ng C.H."/>
            <person name="Ang C.C."/>
            <person name="Tnah L.H."/>
            <person name="Lee C.T."/>
            <person name="Nishiyama T."/>
            <person name="Sese J."/>
            <person name="O'Brien M.J."/>
            <person name="Copetti D."/>
            <person name="Mohd Noor M.I."/>
            <person name="Ong R.C."/>
            <person name="Putra M."/>
            <person name="Sireger I.Z."/>
            <person name="Indrioko S."/>
            <person name="Kosugi Y."/>
            <person name="Izuno A."/>
            <person name="Isagi Y."/>
            <person name="Lee S.L."/>
            <person name="Shimizu K.K."/>
        </authorList>
    </citation>
    <scope>NUCLEOTIDE SEQUENCE [LARGE SCALE GENOMIC DNA]</scope>
    <source>
        <strain evidence="1">214</strain>
    </source>
</reference>
<gene>
    <name evidence="1" type="ORF">SLEP1_g47899</name>
</gene>
<accession>A0AAV5LSW0</accession>
<dbReference type="AlphaFoldDB" id="A0AAV5LSW0"/>
<organism evidence="1 2">
    <name type="scientific">Rubroshorea leprosula</name>
    <dbReference type="NCBI Taxonomy" id="152421"/>
    <lineage>
        <taxon>Eukaryota</taxon>
        <taxon>Viridiplantae</taxon>
        <taxon>Streptophyta</taxon>
        <taxon>Embryophyta</taxon>
        <taxon>Tracheophyta</taxon>
        <taxon>Spermatophyta</taxon>
        <taxon>Magnoliopsida</taxon>
        <taxon>eudicotyledons</taxon>
        <taxon>Gunneridae</taxon>
        <taxon>Pentapetalae</taxon>
        <taxon>rosids</taxon>
        <taxon>malvids</taxon>
        <taxon>Malvales</taxon>
        <taxon>Dipterocarpaceae</taxon>
        <taxon>Rubroshorea</taxon>
    </lineage>
</organism>
<keyword evidence="2" id="KW-1185">Reference proteome</keyword>
<protein>
    <submittedName>
        <fullName evidence="1">Uncharacterized protein</fullName>
    </submittedName>
</protein>
<dbReference type="EMBL" id="BPVZ01000140">
    <property type="protein sequence ID" value="GKV40232.1"/>
    <property type="molecule type" value="Genomic_DNA"/>
</dbReference>
<name>A0AAV5LSW0_9ROSI</name>